<evidence type="ECO:0000256" key="2">
    <source>
        <dbReference type="ARBA" id="ARBA00022692"/>
    </source>
</evidence>
<evidence type="ECO:0000313" key="9">
    <source>
        <dbReference type="Proteomes" id="UP000320095"/>
    </source>
</evidence>
<feature type="domain" description="Integral membrane bound transporter" evidence="7">
    <location>
        <begin position="495"/>
        <end position="616"/>
    </location>
</feature>
<feature type="transmembrane region" description="Helical" evidence="6">
    <location>
        <begin position="482"/>
        <end position="502"/>
    </location>
</feature>
<organism evidence="8 9">
    <name type="scientific">Mycolicibacterium hodleri</name>
    <dbReference type="NCBI Taxonomy" id="49897"/>
    <lineage>
        <taxon>Bacteria</taxon>
        <taxon>Bacillati</taxon>
        <taxon>Actinomycetota</taxon>
        <taxon>Actinomycetes</taxon>
        <taxon>Mycobacteriales</taxon>
        <taxon>Mycobacteriaceae</taxon>
        <taxon>Mycolicibacterium</taxon>
    </lineage>
</organism>
<reference evidence="8 9" key="1">
    <citation type="journal article" date="2019" name="Environ. Microbiol.">
        <title>Species interactions and distinct microbial communities in high Arctic permafrost affected cryosols are associated with the CH4 and CO2 gas fluxes.</title>
        <authorList>
            <person name="Altshuler I."/>
            <person name="Hamel J."/>
            <person name="Turney S."/>
            <person name="Magnuson E."/>
            <person name="Levesque R."/>
            <person name="Greer C."/>
            <person name="Whyte L.G."/>
        </authorList>
    </citation>
    <scope>NUCLEOTIDE SEQUENCE [LARGE SCALE GENOMIC DNA]</scope>
    <source>
        <strain evidence="8 9">S5.20</strain>
    </source>
</reference>
<evidence type="ECO:0000256" key="3">
    <source>
        <dbReference type="ARBA" id="ARBA00022989"/>
    </source>
</evidence>
<evidence type="ECO:0000256" key="4">
    <source>
        <dbReference type="ARBA" id="ARBA00023136"/>
    </source>
</evidence>
<evidence type="ECO:0000256" key="5">
    <source>
        <dbReference type="SAM" id="MobiDB-lite"/>
    </source>
</evidence>
<keyword evidence="3 6" id="KW-1133">Transmembrane helix</keyword>
<protein>
    <submittedName>
        <fullName evidence="8">FUSC family protein</fullName>
    </submittedName>
</protein>
<feature type="region of interest" description="Disordered" evidence="5">
    <location>
        <begin position="739"/>
        <end position="760"/>
    </location>
</feature>
<dbReference type="InterPro" id="IPR049453">
    <property type="entry name" value="Memb_transporter_dom"/>
</dbReference>
<comment type="subcellular location">
    <subcellularLocation>
        <location evidence="1">Membrane</location>
        <topology evidence="1">Multi-pass membrane protein</topology>
    </subcellularLocation>
</comment>
<dbReference type="GO" id="GO:0016020">
    <property type="term" value="C:membrane"/>
    <property type="evidence" value="ECO:0007669"/>
    <property type="project" value="UniProtKB-SubCell"/>
</dbReference>
<evidence type="ECO:0000256" key="1">
    <source>
        <dbReference type="ARBA" id="ARBA00004141"/>
    </source>
</evidence>
<keyword evidence="2 6" id="KW-0812">Transmembrane</keyword>
<gene>
    <name evidence="8" type="ORF">EAH80_24975</name>
</gene>
<feature type="transmembrane region" description="Helical" evidence="6">
    <location>
        <begin position="508"/>
        <end position="525"/>
    </location>
</feature>
<feature type="transmembrane region" description="Helical" evidence="6">
    <location>
        <begin position="116"/>
        <end position="134"/>
    </location>
</feature>
<evidence type="ECO:0000256" key="6">
    <source>
        <dbReference type="SAM" id="Phobius"/>
    </source>
</evidence>
<feature type="transmembrane region" description="Helical" evidence="6">
    <location>
        <begin position="537"/>
        <end position="570"/>
    </location>
</feature>
<dbReference type="EMBL" id="RCZG01000013">
    <property type="protein sequence ID" value="TPG31243.1"/>
    <property type="molecule type" value="Genomic_DNA"/>
</dbReference>
<sequence length="803" mass="85001">MRMVDRLLLHRAPRAVSATPHRSNGADATGNSRLRLRLSTESTAEACKWRSWSCRGSATRQHAGVIRLNFSPRAGLRIRWPRFTSQETAISVFASATARLTVFDPGLVRARRGVRAVGATVLAWATMLTITAAFDVADPARITLFAAGAAFEGALLAPDPRPRDRVRTLGWAAVVCAAAVFATVQLTLVAAWLAAVALVILMFSSYALRPWSTRLAGLALMGAITVYITGGGHITVGRIGWFALAAAIGFGWLAIWESVILPEEPLHSLQRSVQAFALRTSAAVTGVVDVLNTVRDGAPSDRARKTLRADLDRVRACRAAIERQSPGAVVAGFGHAEADHLRVALHSVQKGLEDMAEQVDQPGWVRSLPDELGWSMTSTLHGLAVAVRDDRDEESRAIAARRTQVLRVHVHDALTQATTTEAAPFEPTTLLAALTLLGGGEVVAQSITRARTLTATIPESVSPVAAGEPASQSDRKSLSPSMALAIQAVVAALTAGVLARVIGNEQSLVVAWTAFVIIAGSAGLSTRRALVRIPATILGAVGGVLLAATVPDTLGWTIAVVAVGVFFTIVSAPVSYPAMVFWMSIAFVPLFATEGRYLDLIWDKTVAALIGGCIAGLVALTVVPIRSAREVRPAILSYLTALDAALASHLPGHEHEVAVAEAGLDSAHVAFAAMVTSAASETNLFAQAETATNDVTVRVDAVHEAYQRLTPLLSDSARLLHGWSDDQVARGIRRLREATERAESSARGEAGRSTDRDETAVDAADAAGLEVSDALRRVENLHATLTQLAQVLCSHAALPDATR</sequence>
<evidence type="ECO:0000259" key="7">
    <source>
        <dbReference type="Pfam" id="PF13515"/>
    </source>
</evidence>
<feature type="transmembrane region" description="Helical" evidence="6">
    <location>
        <begin position="190"/>
        <end position="208"/>
    </location>
</feature>
<evidence type="ECO:0000313" key="8">
    <source>
        <dbReference type="EMBL" id="TPG31243.1"/>
    </source>
</evidence>
<dbReference type="Proteomes" id="UP000320095">
    <property type="component" value="Unassembled WGS sequence"/>
</dbReference>
<feature type="transmembrane region" description="Helical" evidence="6">
    <location>
        <begin position="240"/>
        <end position="261"/>
    </location>
</feature>
<proteinExistence type="predicted"/>
<feature type="transmembrane region" description="Helical" evidence="6">
    <location>
        <begin position="605"/>
        <end position="625"/>
    </location>
</feature>
<feature type="compositionally biased region" description="Basic and acidic residues" evidence="5">
    <location>
        <begin position="739"/>
        <end position="759"/>
    </location>
</feature>
<feature type="transmembrane region" description="Helical" evidence="6">
    <location>
        <begin position="215"/>
        <end position="234"/>
    </location>
</feature>
<name>A0A502E0X0_9MYCO</name>
<keyword evidence="9" id="KW-1185">Reference proteome</keyword>
<comment type="caution">
    <text evidence="8">The sequence shown here is derived from an EMBL/GenBank/DDBJ whole genome shotgun (WGS) entry which is preliminary data.</text>
</comment>
<dbReference type="AlphaFoldDB" id="A0A502E0X0"/>
<accession>A0A502E0X0</accession>
<keyword evidence="4 6" id="KW-0472">Membrane</keyword>
<dbReference type="Pfam" id="PF13515">
    <property type="entry name" value="FUSC_2"/>
    <property type="match status" value="1"/>
</dbReference>